<reference evidence="1" key="1">
    <citation type="submission" date="2023-07" db="EMBL/GenBank/DDBJ databases">
        <title>Bifidobacterium aquikefiriaerophilum sp. nov. and Bifidobacterium eccum sp. nov., isolated from water kefir.</title>
        <authorList>
            <person name="Breselge S."/>
            <person name="Bellassi P."/>
            <person name="Barcenilla C."/>
            <person name="Alvarez-Ordonez A."/>
            <person name="Morelli L."/>
            <person name="Cotter P.D."/>
        </authorList>
    </citation>
    <scope>NUCLEOTIDE SEQUENCE</scope>
    <source>
        <strain evidence="3">WK012_4_13</strain>
        <strain evidence="2">WK013_4_14</strain>
        <strain evidence="1">WK048_4_13</strain>
    </source>
</reference>
<dbReference type="EMBL" id="CP129682">
    <property type="protein sequence ID" value="XDS48250.1"/>
    <property type="molecule type" value="Genomic_DNA"/>
</dbReference>
<evidence type="ECO:0008006" key="4">
    <source>
        <dbReference type="Google" id="ProtNLM"/>
    </source>
</evidence>
<evidence type="ECO:0000313" key="3">
    <source>
        <dbReference type="EMBL" id="XDS51319.1"/>
    </source>
</evidence>
<dbReference type="EMBL" id="CP129683">
    <property type="protein sequence ID" value="XDS51319.1"/>
    <property type="molecule type" value="Genomic_DNA"/>
</dbReference>
<protein>
    <recommendedName>
        <fullName evidence="4">Sulfur reduction protein DsrE</fullName>
    </recommendedName>
</protein>
<evidence type="ECO:0000313" key="2">
    <source>
        <dbReference type="EMBL" id="XDS48250.1"/>
    </source>
</evidence>
<gene>
    <name evidence="3" type="ORF">QN062_03890</name>
    <name evidence="2" type="ORF">QN216_07905</name>
    <name evidence="1" type="ORF">QN217_02555</name>
</gene>
<dbReference type="InterPro" id="IPR027396">
    <property type="entry name" value="DsrEFH-like"/>
</dbReference>
<name>A0AB39UDX2_9BIFI</name>
<evidence type="ECO:0000313" key="1">
    <source>
        <dbReference type="EMBL" id="XDS47044.1"/>
    </source>
</evidence>
<accession>A0AB39UDX2</accession>
<organism evidence="1">
    <name type="scientific">Bifidobacterium fermentum</name>
    <dbReference type="NCBI Taxonomy" id="3059035"/>
    <lineage>
        <taxon>Bacteria</taxon>
        <taxon>Bacillati</taxon>
        <taxon>Actinomycetota</taxon>
        <taxon>Actinomycetes</taxon>
        <taxon>Bifidobacteriales</taxon>
        <taxon>Bifidobacteriaceae</taxon>
        <taxon>Bifidobacterium</taxon>
    </lineage>
</organism>
<dbReference type="SUPFAM" id="SSF75169">
    <property type="entry name" value="DsrEFH-like"/>
    <property type="match status" value="1"/>
</dbReference>
<dbReference type="Gene3D" id="3.40.1260.10">
    <property type="entry name" value="DsrEFH-like"/>
    <property type="match status" value="1"/>
</dbReference>
<sequence length="111" mass="12228">MTVREDHPPVILHASDNPLDVGRGLRLCRQILEDPKCSNRVLLVINHHAITAAPDLSNEDIPSGVSVYACETALKHHSISPESLASAIRTVPSGIVFLAEQQRSKAWYIRL</sequence>
<dbReference type="AlphaFoldDB" id="A0AB39UDX2"/>
<dbReference type="KEGG" id="bfk:QN062_03890"/>
<dbReference type="EMBL" id="CP129675">
    <property type="protein sequence ID" value="XDS47044.1"/>
    <property type="molecule type" value="Genomic_DNA"/>
</dbReference>
<proteinExistence type="predicted"/>
<dbReference type="RefSeq" id="WP_369342283.1">
    <property type="nucleotide sequence ID" value="NZ_CP129675.1"/>
</dbReference>